<organism evidence="4 5">
    <name type="scientific">Chryseobacterium ginsengisoli</name>
    <dbReference type="NCBI Taxonomy" id="363853"/>
    <lineage>
        <taxon>Bacteria</taxon>
        <taxon>Pseudomonadati</taxon>
        <taxon>Bacteroidota</taxon>
        <taxon>Flavobacteriia</taxon>
        <taxon>Flavobacteriales</taxon>
        <taxon>Weeksellaceae</taxon>
        <taxon>Chryseobacterium group</taxon>
        <taxon>Chryseobacterium</taxon>
    </lineage>
</organism>
<sequence>MIEKAVRPVFFFSLFFYSLIFSQSKGTNKEFKDKVTSNSQLFNTNIDKAYLQINQLIKESRVLKDSLSEMKLLEKKCRYFYNKNQVDSLIIASEQLQKASKEYNNVYYEAMGNIYIAETYSVNKFYDKAILHLNNAYEILQKDQSKSKKIFYAKANVLSSFANVYLDKNEPKNAAKKILEEIKSGIELKNPKEFANFQYLNYSNISNIYAQYNLDSAYYYAQKSIEIKPADISEDKSMIDNFTVIGQYYKNQKDYKNSIKNFHEALKISKRIGIELNINNIHKSLREIYQLTNQKDSADFYENKIKQYDLQMLQSKYNSLQEVISKDKQEQNKSSNRNLFLLGISSVLAIAASLFLYFKFKKKKNVEINQNLQETYNQLIELIKNNDPSFMFAFENVFPEFSGKLLKLNPELQQSEIEFCALLKLKLTTKEIAKYTFIETRTVQNKKYRLRKKFEIPQSIDIYNWIDGI</sequence>
<dbReference type="InterPro" id="IPR016032">
    <property type="entry name" value="Sig_transdc_resp-reg_C-effctor"/>
</dbReference>
<dbReference type="InterPro" id="IPR019734">
    <property type="entry name" value="TPR_rpt"/>
</dbReference>
<accession>A0ABP9M1P8</accession>
<feature type="transmembrane region" description="Helical" evidence="3">
    <location>
        <begin position="339"/>
        <end position="358"/>
    </location>
</feature>
<protein>
    <recommendedName>
        <fullName evidence="6">HTH luxR-type domain-containing protein</fullName>
    </recommendedName>
</protein>
<keyword evidence="1" id="KW-0802">TPR repeat</keyword>
<keyword evidence="3" id="KW-0472">Membrane</keyword>
<reference evidence="5" key="1">
    <citation type="journal article" date="2019" name="Int. J. Syst. Evol. Microbiol.">
        <title>The Global Catalogue of Microorganisms (GCM) 10K type strain sequencing project: providing services to taxonomists for standard genome sequencing and annotation.</title>
        <authorList>
            <consortium name="The Broad Institute Genomics Platform"/>
            <consortium name="The Broad Institute Genome Sequencing Center for Infectious Disease"/>
            <person name="Wu L."/>
            <person name="Ma J."/>
        </authorList>
    </citation>
    <scope>NUCLEOTIDE SEQUENCE [LARGE SCALE GENOMIC DNA]</scope>
    <source>
        <strain evidence="5">JCM 18019</strain>
    </source>
</reference>
<dbReference type="SUPFAM" id="SSF46894">
    <property type="entry name" value="C-terminal effector domain of the bipartite response regulators"/>
    <property type="match status" value="1"/>
</dbReference>
<proteinExistence type="predicted"/>
<dbReference type="InterPro" id="IPR011990">
    <property type="entry name" value="TPR-like_helical_dom_sf"/>
</dbReference>
<dbReference type="PROSITE" id="PS50005">
    <property type="entry name" value="TPR"/>
    <property type="match status" value="1"/>
</dbReference>
<evidence type="ECO:0000313" key="5">
    <source>
        <dbReference type="Proteomes" id="UP001500353"/>
    </source>
</evidence>
<name>A0ABP9M1P8_9FLAO</name>
<dbReference type="Gene3D" id="1.10.10.10">
    <property type="entry name" value="Winged helix-like DNA-binding domain superfamily/Winged helix DNA-binding domain"/>
    <property type="match status" value="1"/>
</dbReference>
<keyword evidence="3" id="KW-1133">Transmembrane helix</keyword>
<evidence type="ECO:0008006" key="6">
    <source>
        <dbReference type="Google" id="ProtNLM"/>
    </source>
</evidence>
<keyword evidence="5" id="KW-1185">Reference proteome</keyword>
<dbReference type="Gene3D" id="1.25.40.10">
    <property type="entry name" value="Tetratricopeptide repeat domain"/>
    <property type="match status" value="1"/>
</dbReference>
<dbReference type="RefSeq" id="WP_345201409.1">
    <property type="nucleotide sequence ID" value="NZ_BAABHX010000002.1"/>
</dbReference>
<evidence type="ECO:0000313" key="4">
    <source>
        <dbReference type="EMBL" id="GAA5089133.1"/>
    </source>
</evidence>
<dbReference type="EMBL" id="BAABHX010000002">
    <property type="protein sequence ID" value="GAA5089133.1"/>
    <property type="molecule type" value="Genomic_DNA"/>
</dbReference>
<evidence type="ECO:0000256" key="1">
    <source>
        <dbReference type="PROSITE-ProRule" id="PRU00339"/>
    </source>
</evidence>
<evidence type="ECO:0000256" key="2">
    <source>
        <dbReference type="SAM" id="Coils"/>
    </source>
</evidence>
<gene>
    <name evidence="4" type="ORF">GCM10023210_13570</name>
</gene>
<dbReference type="InterPro" id="IPR036388">
    <property type="entry name" value="WH-like_DNA-bd_sf"/>
</dbReference>
<feature type="repeat" description="TPR" evidence="1">
    <location>
        <begin position="239"/>
        <end position="272"/>
    </location>
</feature>
<dbReference type="SUPFAM" id="SSF81901">
    <property type="entry name" value="HCP-like"/>
    <property type="match status" value="1"/>
</dbReference>
<comment type="caution">
    <text evidence="4">The sequence shown here is derived from an EMBL/GenBank/DDBJ whole genome shotgun (WGS) entry which is preliminary data.</text>
</comment>
<feature type="coiled-coil region" evidence="2">
    <location>
        <begin position="291"/>
        <end position="330"/>
    </location>
</feature>
<keyword evidence="3" id="KW-0812">Transmembrane</keyword>
<evidence type="ECO:0000256" key="3">
    <source>
        <dbReference type="SAM" id="Phobius"/>
    </source>
</evidence>
<keyword evidence="2" id="KW-0175">Coiled coil</keyword>
<dbReference type="Proteomes" id="UP001500353">
    <property type="component" value="Unassembled WGS sequence"/>
</dbReference>